<dbReference type="AlphaFoldDB" id="A0A096B3T4"/>
<gene>
    <name evidence="1" type="ORF">HMPREF0661_02670</name>
</gene>
<reference evidence="1 2" key="1">
    <citation type="submission" date="2014-07" db="EMBL/GenBank/DDBJ databases">
        <authorList>
            <person name="McCorrison J."/>
            <person name="Sanka R."/>
            <person name="Torralba M."/>
            <person name="Gillis M."/>
            <person name="Haft D.H."/>
            <person name="Methe B."/>
            <person name="Sutton G."/>
            <person name="Nelson K.E."/>
        </authorList>
    </citation>
    <scope>NUCLEOTIDE SEQUENCE [LARGE SCALE GENOMIC DNA]</scope>
    <source>
        <strain evidence="1 2">DNF00666</strain>
    </source>
</reference>
<proteinExistence type="predicted"/>
<accession>A0A096B3T4</accession>
<name>A0A096B3T4_9BACT</name>
<dbReference type="EMBL" id="JRNS01000167">
    <property type="protein sequence ID" value="KGF53621.1"/>
    <property type="molecule type" value="Genomic_DNA"/>
</dbReference>
<evidence type="ECO:0000313" key="2">
    <source>
        <dbReference type="Proteomes" id="UP000029578"/>
    </source>
</evidence>
<evidence type="ECO:0000313" key="1">
    <source>
        <dbReference type="EMBL" id="KGF53621.1"/>
    </source>
</evidence>
<organism evidence="1 2">
    <name type="scientific">Prevotella melaninogenica DNF00666</name>
    <dbReference type="NCBI Taxonomy" id="1401073"/>
    <lineage>
        <taxon>Bacteria</taxon>
        <taxon>Pseudomonadati</taxon>
        <taxon>Bacteroidota</taxon>
        <taxon>Bacteroidia</taxon>
        <taxon>Bacteroidales</taxon>
        <taxon>Prevotellaceae</taxon>
        <taxon>Prevotella</taxon>
    </lineage>
</organism>
<protein>
    <submittedName>
        <fullName evidence="1">Uncharacterized protein</fullName>
    </submittedName>
</protein>
<sequence>MFDILQTQCDTFATHIYFDDADADVLMFVTIPGEFHSYDEVGEGMDILVEFEDFNLSTRIAPRLLKLGEDVAEGGP</sequence>
<dbReference type="Proteomes" id="UP000029578">
    <property type="component" value="Unassembled WGS sequence"/>
</dbReference>
<comment type="caution">
    <text evidence="1">The sequence shown here is derived from an EMBL/GenBank/DDBJ whole genome shotgun (WGS) entry which is preliminary data.</text>
</comment>